<accession>A0A1S2LST7</accession>
<feature type="transmembrane region" description="Helical" evidence="1">
    <location>
        <begin position="358"/>
        <end position="376"/>
    </location>
</feature>
<feature type="transmembrane region" description="Helical" evidence="1">
    <location>
        <begin position="438"/>
        <end position="458"/>
    </location>
</feature>
<evidence type="ECO:0000313" key="3">
    <source>
        <dbReference type="EMBL" id="OIJ15572.1"/>
    </source>
</evidence>
<keyword evidence="1" id="KW-1133">Transmembrane helix</keyword>
<dbReference type="SUPFAM" id="SSF56601">
    <property type="entry name" value="beta-lactamase/transpeptidase-like"/>
    <property type="match status" value="1"/>
</dbReference>
<dbReference type="Gene3D" id="3.40.710.10">
    <property type="entry name" value="DD-peptidase/beta-lactamase superfamily"/>
    <property type="match status" value="1"/>
</dbReference>
<dbReference type="Proteomes" id="UP000180098">
    <property type="component" value="Unassembled WGS sequence"/>
</dbReference>
<dbReference type="InterPro" id="IPR012338">
    <property type="entry name" value="Beta-lactam/transpept-like"/>
</dbReference>
<dbReference type="Pfam" id="PF00144">
    <property type="entry name" value="Beta-lactamase"/>
    <property type="match status" value="1"/>
</dbReference>
<comment type="caution">
    <text evidence="3">The sequence shown here is derived from an EMBL/GenBank/DDBJ whole genome shotgun (WGS) entry which is preliminary data.</text>
</comment>
<name>A0A1S2LST7_9BACI</name>
<protein>
    <recommendedName>
        <fullName evidence="2">Beta-lactamase-related domain-containing protein</fullName>
    </recommendedName>
</protein>
<organism evidence="3 4">
    <name type="scientific">Anaerobacillus arseniciselenatis</name>
    <dbReference type="NCBI Taxonomy" id="85682"/>
    <lineage>
        <taxon>Bacteria</taxon>
        <taxon>Bacillati</taxon>
        <taxon>Bacillota</taxon>
        <taxon>Bacilli</taxon>
        <taxon>Bacillales</taxon>
        <taxon>Bacillaceae</taxon>
        <taxon>Anaerobacillus</taxon>
    </lineage>
</organism>
<dbReference type="InterPro" id="IPR001466">
    <property type="entry name" value="Beta-lactam-related"/>
</dbReference>
<feature type="domain" description="Beta-lactamase-related" evidence="2">
    <location>
        <begin position="37"/>
        <end position="327"/>
    </location>
</feature>
<dbReference type="RefSeq" id="WP_071311497.1">
    <property type="nucleotide sequence ID" value="NZ_MLQQ01000001.1"/>
</dbReference>
<keyword evidence="1" id="KW-0472">Membrane</keyword>
<dbReference type="AlphaFoldDB" id="A0A1S2LST7"/>
<evidence type="ECO:0000313" key="4">
    <source>
        <dbReference type="Proteomes" id="UP000180098"/>
    </source>
</evidence>
<dbReference type="OrthoDB" id="846150at2"/>
<sequence>MQKKTLFSIATIALIIFSFLIFTSEASSINLSTKEKLDQYIENTAKKLAIPGMTVAISHNGELIYSEAFGKDVHQDTRFYIGSTSKTFTALAVMQLVEQGNIDLDQSVTTYLQDFTVSDQITVRHLLQHISGMTEFEFISSLPEDAQFSDLLQDMNQMSLTYQPGEQFSYFNPNYSLLGAIIENTSGQSYIDYVENHIIQPLGLQNTSLIGEVDTNGHLSFFGFSIKRTEPHIKYDLPAGFITSTAEDVVRFLEAIQMKDPVVGVSPEGIDEMTSSKSFYGMGLMIGEIAGRPAVFHGGALPGYTSDAVILTEDGYSIAYLINKNHLVNGFIFNPAITKGIVSILTEQEPPSNVNYFWIYRLLIILFAVTIVYNTIKIAKMISRPEQKSVKQRLTAAIVNLVIPIATFIAIPILAAMIMQRGMTWELAFLLMPDMISWLFIALAIHLIQSVIHFAFIFKHYFNFKASTTKD</sequence>
<keyword evidence="4" id="KW-1185">Reference proteome</keyword>
<reference evidence="3 4" key="1">
    <citation type="submission" date="2016-10" db="EMBL/GenBank/DDBJ databases">
        <title>Draft genome sequences of four alkaliphilic bacteria belonging to the Anaerobacillus genus.</title>
        <authorList>
            <person name="Bassil N.M."/>
            <person name="Lloyd J.R."/>
        </authorList>
    </citation>
    <scope>NUCLEOTIDE SEQUENCE [LARGE SCALE GENOMIC DNA]</scope>
    <source>
        <strain evidence="3 4">DSM 15340</strain>
    </source>
</reference>
<dbReference type="PANTHER" id="PTHR46825">
    <property type="entry name" value="D-ALANYL-D-ALANINE-CARBOXYPEPTIDASE/ENDOPEPTIDASE AMPH"/>
    <property type="match status" value="1"/>
</dbReference>
<dbReference type="EMBL" id="MLQQ01000001">
    <property type="protein sequence ID" value="OIJ15572.1"/>
    <property type="molecule type" value="Genomic_DNA"/>
</dbReference>
<gene>
    <name evidence="3" type="ORF">BKP35_00830</name>
</gene>
<evidence type="ECO:0000256" key="1">
    <source>
        <dbReference type="SAM" id="Phobius"/>
    </source>
</evidence>
<keyword evidence="1" id="KW-0812">Transmembrane</keyword>
<dbReference type="InterPro" id="IPR050491">
    <property type="entry name" value="AmpC-like"/>
</dbReference>
<feature type="transmembrane region" description="Helical" evidence="1">
    <location>
        <begin position="397"/>
        <end position="418"/>
    </location>
</feature>
<evidence type="ECO:0000259" key="2">
    <source>
        <dbReference type="Pfam" id="PF00144"/>
    </source>
</evidence>
<proteinExistence type="predicted"/>
<dbReference type="PANTHER" id="PTHR46825:SF9">
    <property type="entry name" value="BETA-LACTAMASE-RELATED DOMAIN-CONTAINING PROTEIN"/>
    <property type="match status" value="1"/>
</dbReference>